<reference evidence="1" key="1">
    <citation type="submission" date="2021-06" db="EMBL/GenBank/DDBJ databases">
        <authorList>
            <person name="Kallberg Y."/>
            <person name="Tangrot J."/>
            <person name="Rosling A."/>
        </authorList>
    </citation>
    <scope>NUCLEOTIDE SEQUENCE</scope>
    <source>
        <strain evidence="1">IL203A</strain>
    </source>
</reference>
<feature type="non-terminal residue" evidence="1">
    <location>
        <position position="49"/>
    </location>
</feature>
<dbReference type="EMBL" id="CAJVPU010041579">
    <property type="protein sequence ID" value="CAG8741839.1"/>
    <property type="molecule type" value="Genomic_DNA"/>
</dbReference>
<feature type="non-terminal residue" evidence="1">
    <location>
        <position position="1"/>
    </location>
</feature>
<comment type="caution">
    <text evidence="1">The sequence shown here is derived from an EMBL/GenBank/DDBJ whole genome shotgun (WGS) entry which is preliminary data.</text>
</comment>
<gene>
    <name evidence="1" type="ORF">DHETER_LOCUS14098</name>
</gene>
<sequence>ICNERDMVDGEDASAEISYCSEIISLSDSSGLEPSLSVIPLYDKKLSRE</sequence>
<evidence type="ECO:0000313" key="2">
    <source>
        <dbReference type="Proteomes" id="UP000789702"/>
    </source>
</evidence>
<protein>
    <submittedName>
        <fullName evidence="1">9897_t:CDS:1</fullName>
    </submittedName>
</protein>
<evidence type="ECO:0000313" key="1">
    <source>
        <dbReference type="EMBL" id="CAG8741839.1"/>
    </source>
</evidence>
<accession>A0ACA9QC74</accession>
<keyword evidence="2" id="KW-1185">Reference proteome</keyword>
<proteinExistence type="predicted"/>
<dbReference type="Proteomes" id="UP000789702">
    <property type="component" value="Unassembled WGS sequence"/>
</dbReference>
<name>A0ACA9QC74_9GLOM</name>
<organism evidence="1 2">
    <name type="scientific">Dentiscutata heterogama</name>
    <dbReference type="NCBI Taxonomy" id="1316150"/>
    <lineage>
        <taxon>Eukaryota</taxon>
        <taxon>Fungi</taxon>
        <taxon>Fungi incertae sedis</taxon>
        <taxon>Mucoromycota</taxon>
        <taxon>Glomeromycotina</taxon>
        <taxon>Glomeromycetes</taxon>
        <taxon>Diversisporales</taxon>
        <taxon>Gigasporaceae</taxon>
        <taxon>Dentiscutata</taxon>
    </lineage>
</organism>